<feature type="modified residue" description="4-aspartylphosphate" evidence="5">
    <location>
        <position position="52"/>
    </location>
</feature>
<dbReference type="CDD" id="cd17535">
    <property type="entry name" value="REC_NarL-like"/>
    <property type="match status" value="1"/>
</dbReference>
<dbReference type="GO" id="GO:0003677">
    <property type="term" value="F:DNA binding"/>
    <property type="evidence" value="ECO:0007669"/>
    <property type="project" value="UniProtKB-KW"/>
</dbReference>
<keyword evidence="1 5" id="KW-0597">Phosphoprotein</keyword>
<dbReference type="SMART" id="SM00448">
    <property type="entry name" value="REC"/>
    <property type="match status" value="1"/>
</dbReference>
<dbReference type="PANTHER" id="PTHR43214">
    <property type="entry name" value="TWO-COMPONENT RESPONSE REGULATOR"/>
    <property type="match status" value="1"/>
</dbReference>
<proteinExistence type="predicted"/>
<dbReference type="InterPro" id="IPR000792">
    <property type="entry name" value="Tscrpt_reg_LuxR_C"/>
</dbReference>
<keyword evidence="2" id="KW-0805">Transcription regulation</keyword>
<dbReference type="PANTHER" id="PTHR43214:SF24">
    <property type="entry name" value="TRANSCRIPTIONAL REGULATORY PROTEIN NARL-RELATED"/>
    <property type="match status" value="1"/>
</dbReference>
<evidence type="ECO:0000259" key="7">
    <source>
        <dbReference type="PROSITE" id="PS50110"/>
    </source>
</evidence>
<dbReference type="GO" id="GO:0006355">
    <property type="term" value="P:regulation of DNA-templated transcription"/>
    <property type="evidence" value="ECO:0007669"/>
    <property type="project" value="InterPro"/>
</dbReference>
<dbReference type="InterPro" id="IPR011006">
    <property type="entry name" value="CheY-like_superfamily"/>
</dbReference>
<keyword evidence="4" id="KW-0804">Transcription</keyword>
<sequence>MRIVIAEDSTLLREGLSRLLADEGHEVVAGVGNAVELHHVVEREVPDLVLLDVRMPPTYSTEGIDAARRIKEEHPQVAVLVLSQYVEHRNATGLLTNGWGGVGYLLKDRVSDVGAFLTDLERVAAGGTAFDPEVVRQLFANTRRTDPIAALTEREREVLEALAQGLTNTGIADRLTMSVSAVEKHVNSIFVKLDLPREADRSRRVRAVLLYLESTGAPSSRDDR</sequence>
<dbReference type="InterPro" id="IPR001789">
    <property type="entry name" value="Sig_transdc_resp-reg_receiver"/>
</dbReference>
<reference evidence="9" key="1">
    <citation type="submission" date="2015-01" db="EMBL/GenBank/DDBJ databases">
        <title>Draft genome sequence of Rhodococcus pyridinivorans strain KG-16, a hydrocarbon-degrading bacterium.</title>
        <authorList>
            <person name="Aggarwal R.K."/>
            <person name="Dawar C."/>
        </authorList>
    </citation>
    <scope>NUCLEOTIDE SEQUENCE [LARGE SCALE GENOMIC DNA]</scope>
    <source>
        <strain evidence="9">KG-16</strain>
    </source>
</reference>
<dbReference type="PROSITE" id="PS50110">
    <property type="entry name" value="RESPONSE_REGULATORY"/>
    <property type="match status" value="1"/>
</dbReference>
<dbReference type="PROSITE" id="PS50043">
    <property type="entry name" value="HTH_LUXR_2"/>
    <property type="match status" value="1"/>
</dbReference>
<dbReference type="EMBL" id="AZXY01000007">
    <property type="protein sequence ID" value="KSZ58043.1"/>
    <property type="molecule type" value="Genomic_DNA"/>
</dbReference>
<evidence type="ECO:0000256" key="2">
    <source>
        <dbReference type="ARBA" id="ARBA00023015"/>
    </source>
</evidence>
<dbReference type="SUPFAM" id="SSF52172">
    <property type="entry name" value="CheY-like"/>
    <property type="match status" value="1"/>
</dbReference>
<evidence type="ECO:0000313" key="8">
    <source>
        <dbReference type="EMBL" id="KSZ58043.1"/>
    </source>
</evidence>
<dbReference type="InterPro" id="IPR039420">
    <property type="entry name" value="WalR-like"/>
</dbReference>
<evidence type="ECO:0000259" key="6">
    <source>
        <dbReference type="PROSITE" id="PS50043"/>
    </source>
</evidence>
<dbReference type="Pfam" id="PF00196">
    <property type="entry name" value="GerE"/>
    <property type="match status" value="1"/>
</dbReference>
<evidence type="ECO:0000256" key="4">
    <source>
        <dbReference type="ARBA" id="ARBA00023163"/>
    </source>
</evidence>
<name>A0A0V9UJ56_9NOCA</name>
<dbReference type="RefSeq" id="WP_060652713.1">
    <property type="nucleotide sequence ID" value="NZ_AZXY01000007.1"/>
</dbReference>
<dbReference type="SUPFAM" id="SSF46894">
    <property type="entry name" value="C-terminal effector domain of the bipartite response regulators"/>
    <property type="match status" value="1"/>
</dbReference>
<gene>
    <name evidence="8" type="ORF">Z045_15945</name>
</gene>
<evidence type="ECO:0000256" key="3">
    <source>
        <dbReference type="ARBA" id="ARBA00023125"/>
    </source>
</evidence>
<evidence type="ECO:0000313" key="9">
    <source>
        <dbReference type="Proteomes" id="UP000053060"/>
    </source>
</evidence>
<dbReference type="InterPro" id="IPR058245">
    <property type="entry name" value="NreC/VraR/RcsB-like_REC"/>
</dbReference>
<accession>A0A0V9UJ56</accession>
<keyword evidence="3" id="KW-0238">DNA-binding</keyword>
<dbReference type="InterPro" id="IPR016032">
    <property type="entry name" value="Sig_transdc_resp-reg_C-effctor"/>
</dbReference>
<reference evidence="8 9" key="2">
    <citation type="journal article" date="2016" name="Genome Announc.">
        <title>Draft Genome Sequence of a Versatile Hydrocarbon-Degrading Bacterium, Rhodococcus pyridinivorans Strain KG-16, Collected from Oil Fields in India.</title>
        <authorList>
            <person name="Aggarwal R.K."/>
            <person name="Dawar C."/>
            <person name="Phanindranath R."/>
            <person name="Mutnuri L."/>
            <person name="Dayal A.M."/>
        </authorList>
    </citation>
    <scope>NUCLEOTIDE SEQUENCE [LARGE SCALE GENOMIC DNA]</scope>
    <source>
        <strain evidence="8 9">KG-16</strain>
    </source>
</reference>
<dbReference type="CDD" id="cd06170">
    <property type="entry name" value="LuxR_C_like"/>
    <property type="match status" value="1"/>
</dbReference>
<organism evidence="8 9">
    <name type="scientific">Rhodococcus pyridinivorans KG-16</name>
    <dbReference type="NCBI Taxonomy" id="1441730"/>
    <lineage>
        <taxon>Bacteria</taxon>
        <taxon>Bacillati</taxon>
        <taxon>Actinomycetota</taxon>
        <taxon>Actinomycetes</taxon>
        <taxon>Mycobacteriales</taxon>
        <taxon>Nocardiaceae</taxon>
        <taxon>Rhodococcus</taxon>
    </lineage>
</organism>
<comment type="caution">
    <text evidence="8">The sequence shown here is derived from an EMBL/GenBank/DDBJ whole genome shotgun (WGS) entry which is preliminary data.</text>
</comment>
<dbReference type="SMART" id="SM00421">
    <property type="entry name" value="HTH_LUXR"/>
    <property type="match status" value="1"/>
</dbReference>
<dbReference type="PRINTS" id="PR00038">
    <property type="entry name" value="HTHLUXR"/>
</dbReference>
<dbReference type="GO" id="GO:0000160">
    <property type="term" value="P:phosphorelay signal transduction system"/>
    <property type="evidence" value="ECO:0007669"/>
    <property type="project" value="InterPro"/>
</dbReference>
<evidence type="ECO:0000256" key="5">
    <source>
        <dbReference type="PROSITE-ProRule" id="PRU00169"/>
    </source>
</evidence>
<dbReference type="Pfam" id="PF00072">
    <property type="entry name" value="Response_reg"/>
    <property type="match status" value="1"/>
</dbReference>
<dbReference type="PATRIC" id="fig|1441730.3.peg.3314"/>
<evidence type="ECO:0000256" key="1">
    <source>
        <dbReference type="ARBA" id="ARBA00022553"/>
    </source>
</evidence>
<protein>
    <submittedName>
        <fullName evidence="8">LuxR family transcriptional regulator</fullName>
    </submittedName>
</protein>
<feature type="domain" description="HTH luxR-type" evidence="6">
    <location>
        <begin position="144"/>
        <end position="209"/>
    </location>
</feature>
<dbReference type="Proteomes" id="UP000053060">
    <property type="component" value="Unassembled WGS sequence"/>
</dbReference>
<dbReference type="AlphaFoldDB" id="A0A0V9UJ56"/>
<feature type="domain" description="Response regulatory" evidence="7">
    <location>
        <begin position="2"/>
        <end position="122"/>
    </location>
</feature>
<dbReference type="Gene3D" id="3.40.50.2300">
    <property type="match status" value="1"/>
</dbReference>